<dbReference type="AlphaFoldDB" id="A0AA39HG02"/>
<dbReference type="Proteomes" id="UP001175271">
    <property type="component" value="Unassembled WGS sequence"/>
</dbReference>
<name>A0AA39HG02_9BILA</name>
<accession>A0AA39HG02</accession>
<feature type="domain" description="MULE transposase" evidence="1">
    <location>
        <begin position="271"/>
        <end position="346"/>
    </location>
</feature>
<comment type="caution">
    <text evidence="2">The sequence shown here is derived from an EMBL/GenBank/DDBJ whole genome shotgun (WGS) entry which is preliminary data.</text>
</comment>
<dbReference type="EMBL" id="JAUCMV010000004">
    <property type="protein sequence ID" value="KAK0403989.1"/>
    <property type="molecule type" value="Genomic_DNA"/>
</dbReference>
<organism evidence="2 3">
    <name type="scientific">Steinernema hermaphroditum</name>
    <dbReference type="NCBI Taxonomy" id="289476"/>
    <lineage>
        <taxon>Eukaryota</taxon>
        <taxon>Metazoa</taxon>
        <taxon>Ecdysozoa</taxon>
        <taxon>Nematoda</taxon>
        <taxon>Chromadorea</taxon>
        <taxon>Rhabditida</taxon>
        <taxon>Tylenchina</taxon>
        <taxon>Panagrolaimomorpha</taxon>
        <taxon>Strongyloidoidea</taxon>
        <taxon>Steinernematidae</taxon>
        <taxon>Steinernema</taxon>
    </lineage>
</organism>
<gene>
    <name evidence="2" type="ORF">QR680_017227</name>
</gene>
<sequence length="583" mass="66776">MYTRITLGRSQKGGDVLLYNSVSHPGHTYTFCIKSRNVDAMTIRCQGCLSTNVQFKKEGTAAKPVPYIRIVNDQWTEDPDNPKNRHFCVSSRVVDTSTSLVAARQIYRKAAQACDVDSKRPKSAHNNMAAGVVNELNQIFPTHDEELHRAVNLKLPTKANSRRAFSYHNLKSFDIIDDPYADLPEELQAALSPRPTDTGNPAAGNRWIIYHAQDRNEPPMIVMASVAGLACLHDVEHVACDGNFKYNPKYKDDCSFYQIYSMHSIYQDLPQRSESVLSVIALLPSKDREVYQKLFTEVKDALIAEFGDLGMPKRFHFDMEISAMNACRQVFPESRITTCYFHFAKNIMDKVHRVGLRDYYADRDDTSMYNLIRIFIGSALLPRDLFDERIWPYIERKMPQGRDSAEEATVRSFATNYVGDYWKNHRSNTWDQFDNDGPRTTNHAEGWHNQLRSLFPAVHPQLGLFLKEMRKEVNSQAIRGEELFKGQDLPKLRRRDNSRAEERMLVAKTKLINAIASLNDRELNILEFVRYCKHQAKNCSAKTITSLLVPGSGNQSDDEFDLVLDPEKPPWITDDELMLDFGD</sequence>
<reference evidence="2" key="1">
    <citation type="submission" date="2023-06" db="EMBL/GenBank/DDBJ databases">
        <title>Genomic analysis of the entomopathogenic nematode Steinernema hermaphroditum.</title>
        <authorList>
            <person name="Schwarz E.M."/>
            <person name="Heppert J.K."/>
            <person name="Baniya A."/>
            <person name="Schwartz H.T."/>
            <person name="Tan C.-H."/>
            <person name="Antoshechkin I."/>
            <person name="Sternberg P.W."/>
            <person name="Goodrich-Blair H."/>
            <person name="Dillman A.R."/>
        </authorList>
    </citation>
    <scope>NUCLEOTIDE SEQUENCE</scope>
    <source>
        <strain evidence="2">PS9179</strain>
        <tissue evidence="2">Whole animal</tissue>
    </source>
</reference>
<evidence type="ECO:0000313" key="3">
    <source>
        <dbReference type="Proteomes" id="UP001175271"/>
    </source>
</evidence>
<proteinExistence type="predicted"/>
<dbReference type="InterPro" id="IPR018289">
    <property type="entry name" value="MULE_transposase_dom"/>
</dbReference>
<keyword evidence="3" id="KW-1185">Reference proteome</keyword>
<evidence type="ECO:0000313" key="2">
    <source>
        <dbReference type="EMBL" id="KAK0403989.1"/>
    </source>
</evidence>
<protein>
    <recommendedName>
        <fullName evidence="1">MULE transposase domain-containing protein</fullName>
    </recommendedName>
</protein>
<dbReference type="Pfam" id="PF10551">
    <property type="entry name" value="MULE"/>
    <property type="match status" value="1"/>
</dbReference>
<evidence type="ECO:0000259" key="1">
    <source>
        <dbReference type="Pfam" id="PF10551"/>
    </source>
</evidence>